<proteinExistence type="predicted"/>
<reference evidence="3" key="1">
    <citation type="journal article" date="2020" name="Stud. Mycol.">
        <title>101 Dothideomycetes genomes: a test case for predicting lifestyles and emergence of pathogens.</title>
        <authorList>
            <person name="Haridas S."/>
            <person name="Albert R."/>
            <person name="Binder M."/>
            <person name="Bloem J."/>
            <person name="Labutti K."/>
            <person name="Salamov A."/>
            <person name="Andreopoulos B."/>
            <person name="Baker S."/>
            <person name="Barry K."/>
            <person name="Bills G."/>
            <person name="Bluhm B."/>
            <person name="Cannon C."/>
            <person name="Castanera R."/>
            <person name="Culley D."/>
            <person name="Daum C."/>
            <person name="Ezra D."/>
            <person name="Gonzalez J."/>
            <person name="Henrissat B."/>
            <person name="Kuo A."/>
            <person name="Liang C."/>
            <person name="Lipzen A."/>
            <person name="Lutzoni F."/>
            <person name="Magnuson J."/>
            <person name="Mondo S."/>
            <person name="Nolan M."/>
            <person name="Ohm R."/>
            <person name="Pangilinan J."/>
            <person name="Park H.-J."/>
            <person name="Ramirez L."/>
            <person name="Alfaro M."/>
            <person name="Sun H."/>
            <person name="Tritt A."/>
            <person name="Yoshinaga Y."/>
            <person name="Zwiers L.-H."/>
            <person name="Turgeon B."/>
            <person name="Goodwin S."/>
            <person name="Spatafora J."/>
            <person name="Crous P."/>
            <person name="Grigoriev I."/>
        </authorList>
    </citation>
    <scope>NUCLEOTIDE SEQUENCE</scope>
    <source>
        <strain evidence="3">CBS 262.69</strain>
    </source>
</reference>
<keyword evidence="1" id="KW-0175">Coiled coil</keyword>
<accession>A0A6G1HKP6</accession>
<dbReference type="InterPro" id="IPR007483">
    <property type="entry name" value="Hamartin"/>
</dbReference>
<dbReference type="Pfam" id="PF04388">
    <property type="entry name" value="Hamartin"/>
    <property type="match status" value="1"/>
</dbReference>
<dbReference type="OrthoDB" id="6022054at2759"/>
<evidence type="ECO:0008006" key="5">
    <source>
        <dbReference type="Google" id="ProtNLM"/>
    </source>
</evidence>
<dbReference type="Proteomes" id="UP000799640">
    <property type="component" value="Unassembled WGS sequence"/>
</dbReference>
<gene>
    <name evidence="3" type="ORF">EJ06DRAFT_533899</name>
</gene>
<protein>
    <recommendedName>
        <fullName evidence="5">Hamartin-domain-containing protein</fullName>
    </recommendedName>
</protein>
<evidence type="ECO:0000256" key="1">
    <source>
        <dbReference type="SAM" id="Coils"/>
    </source>
</evidence>
<feature type="coiled-coil region" evidence="1">
    <location>
        <begin position="655"/>
        <end position="872"/>
    </location>
</feature>
<feature type="region of interest" description="Disordered" evidence="2">
    <location>
        <begin position="905"/>
        <end position="953"/>
    </location>
</feature>
<dbReference type="GO" id="GO:0032007">
    <property type="term" value="P:negative regulation of TOR signaling"/>
    <property type="evidence" value="ECO:0007669"/>
    <property type="project" value="TreeGrafter"/>
</dbReference>
<feature type="region of interest" description="Disordered" evidence="2">
    <location>
        <begin position="441"/>
        <end position="574"/>
    </location>
</feature>
<evidence type="ECO:0000313" key="3">
    <source>
        <dbReference type="EMBL" id="KAF2396633.1"/>
    </source>
</evidence>
<dbReference type="GO" id="GO:0051726">
    <property type="term" value="P:regulation of cell cycle"/>
    <property type="evidence" value="ECO:0007669"/>
    <property type="project" value="TreeGrafter"/>
</dbReference>
<sequence length="1064" mass="120251">MSSGSLRDAIKAVQTAFTSSSISYPIPEELQQTLEDFLDQHQTIDDHDSQRLHDELLSVFNKQVAESVDKFGPFVSVLRILRPAIRGDRRLEEWWRLVIRPTIDSIGSKTDTIEDAREFLLGILVFDAEEDPAGELARLSAQFVDRLLEAYFARTNIPTRDGDMISPQDEFIAQELEGILVAFGKKKPNELLLAIDEQLVDKDRRLQSLSLLSSFVRLQPPHLHLVLETSVLQHLHNCLLIDTSGTVVDLALTILIMFIPHITSSLVESLPKLFLIYARILCWEQFSKEPSERKALLDGPGSHQSTDSGPLRAFVVDTMWEPLDSSFDTLRSVTPKADYFFTFLYGLFPLNFMHFVRKPRRYLRMKNFAGAEDLDLDLDQNLIRTRTEIHRVVHRLHPNFFTTTPEDELTDTHWIKSDPADLVSECLGLCITTTNVLSDLGPPPTAKLPEIPKVPLRKKSSRPDALLSPYDDATTVNAGTPTDARSVSSSWRNTQSTALTAPSIPSDPPRLPLLKSPHGARSTRSSRNPSPSSKPREGSPTLGRIESLGRGGKVPAPVSIPSRPGSSPQDIPDLSPRLQEFAHSLSRSPTSLSQHGVNEMFSTAALQREVMLLKNDLNFERFQKAQYLAQIGQLQRRHIKEATVESETQNLLNKNRMLKAKLAKSDDLYTQLKRETQTSRHQAKRHEEQLTQKLKAYKEEEKKWLAESQALRSELERYKVEFEQLKQLVIDSEIREHDSRDQLGTLTLDLQEMESLRRRLQEAEEKLRAYELRDLDADRTKEDHEILQNELEDARVNLHSRDAELDRLRKTYDQKIVTLESRLRAAQQAQPQVSGSMQQMIDSALASNQAKLAQMKKNYTRLLHKYTELELKLQDFESGRGISQNRSSSVLSLTQYADDPTKLRVGREISARDSGVRRQTSSARRPHAFSDPAPPEDTMYEGEKYSSSAGGASSMFPGQPTRFESLSNFRQQPARAMSPTPFEPQVATVYERGFAHDFQANTTESLSTVKTGMSFDDSKPKPPGSEVRVYGRGGVQNVKKASKEKDKKEKSTKTGGFRGLKGIM</sequence>
<feature type="region of interest" description="Disordered" evidence="2">
    <location>
        <begin position="1009"/>
        <end position="1064"/>
    </location>
</feature>
<evidence type="ECO:0000256" key="2">
    <source>
        <dbReference type="SAM" id="MobiDB-lite"/>
    </source>
</evidence>
<organism evidence="3 4">
    <name type="scientific">Trichodelitschia bisporula</name>
    <dbReference type="NCBI Taxonomy" id="703511"/>
    <lineage>
        <taxon>Eukaryota</taxon>
        <taxon>Fungi</taxon>
        <taxon>Dikarya</taxon>
        <taxon>Ascomycota</taxon>
        <taxon>Pezizomycotina</taxon>
        <taxon>Dothideomycetes</taxon>
        <taxon>Dothideomycetes incertae sedis</taxon>
        <taxon>Phaeotrichales</taxon>
        <taxon>Phaeotrichaceae</taxon>
        <taxon>Trichodelitschia</taxon>
    </lineage>
</organism>
<dbReference type="PANTHER" id="PTHR15154:SF2">
    <property type="entry name" value="HAMARTIN"/>
    <property type="match status" value="1"/>
</dbReference>
<feature type="compositionally biased region" description="Basic and acidic residues" evidence="2">
    <location>
        <begin position="905"/>
        <end position="916"/>
    </location>
</feature>
<dbReference type="PANTHER" id="PTHR15154">
    <property type="entry name" value="HAMARTIN"/>
    <property type="match status" value="1"/>
</dbReference>
<dbReference type="AlphaFoldDB" id="A0A6G1HKP6"/>
<feature type="compositionally biased region" description="Low complexity" evidence="2">
    <location>
        <begin position="522"/>
        <end position="533"/>
    </location>
</feature>
<feature type="compositionally biased region" description="Polar residues" evidence="2">
    <location>
        <begin position="474"/>
        <end position="500"/>
    </location>
</feature>
<name>A0A6G1HKP6_9PEZI</name>
<dbReference type="EMBL" id="ML996706">
    <property type="protein sequence ID" value="KAF2396633.1"/>
    <property type="molecule type" value="Genomic_DNA"/>
</dbReference>
<evidence type="ECO:0000313" key="4">
    <source>
        <dbReference type="Proteomes" id="UP000799640"/>
    </source>
</evidence>
<dbReference type="GO" id="GO:0033596">
    <property type="term" value="C:TSC1-TSC2 complex"/>
    <property type="evidence" value="ECO:0007669"/>
    <property type="project" value="TreeGrafter"/>
</dbReference>
<keyword evidence="4" id="KW-1185">Reference proteome</keyword>
<feature type="compositionally biased region" description="Basic and acidic residues" evidence="2">
    <location>
        <begin position="1041"/>
        <end position="1052"/>
    </location>
</feature>